<dbReference type="PANTHER" id="PTHR48106:SF18">
    <property type="entry name" value="QUINONE OXIDOREDUCTASE PIG3"/>
    <property type="match status" value="1"/>
</dbReference>
<organism evidence="4 5">
    <name type="scientific">Brachybacterium alimentarium</name>
    <dbReference type="NCBI Taxonomy" id="47845"/>
    <lineage>
        <taxon>Bacteria</taxon>
        <taxon>Bacillati</taxon>
        <taxon>Actinomycetota</taxon>
        <taxon>Actinomycetes</taxon>
        <taxon>Micrococcales</taxon>
        <taxon>Dermabacteraceae</taxon>
        <taxon>Brachybacterium</taxon>
    </lineage>
</organism>
<dbReference type="OrthoDB" id="3175656at2"/>
<dbReference type="SMART" id="SM00829">
    <property type="entry name" value="PKS_ER"/>
    <property type="match status" value="1"/>
</dbReference>
<feature type="domain" description="Enoyl reductase (ER)" evidence="3">
    <location>
        <begin position="10"/>
        <end position="347"/>
    </location>
</feature>
<protein>
    <submittedName>
        <fullName evidence="4">Zn-dependent oxidoreductase</fullName>
    </submittedName>
</protein>
<dbReference type="InterPro" id="IPR013154">
    <property type="entry name" value="ADH-like_N"/>
</dbReference>
<dbReference type="GO" id="GO:0008270">
    <property type="term" value="F:zinc ion binding"/>
    <property type="evidence" value="ECO:0007669"/>
    <property type="project" value="InterPro"/>
</dbReference>
<dbReference type="Gene3D" id="3.90.180.10">
    <property type="entry name" value="Medium-chain alcohol dehydrogenases, catalytic domain"/>
    <property type="match status" value="1"/>
</dbReference>
<keyword evidence="5" id="KW-1185">Reference proteome</keyword>
<accession>A0A2A3YNE1</accession>
<evidence type="ECO:0000256" key="1">
    <source>
        <dbReference type="ARBA" id="ARBA00022857"/>
    </source>
</evidence>
<dbReference type="CDD" id="cd08274">
    <property type="entry name" value="MDR9"/>
    <property type="match status" value="1"/>
</dbReference>
<proteinExistence type="predicted"/>
<dbReference type="InterPro" id="IPR020843">
    <property type="entry name" value="ER"/>
</dbReference>
<gene>
    <name evidence="4" type="ORF">CIK66_02460</name>
</gene>
<reference evidence="4 5" key="1">
    <citation type="journal article" date="2017" name="Elife">
        <title>Extensive horizontal gene transfer in cheese-associated bacteria.</title>
        <authorList>
            <person name="Bonham K.S."/>
            <person name="Wolfe B.E."/>
            <person name="Dutton R.J."/>
        </authorList>
    </citation>
    <scope>NUCLEOTIDE SEQUENCE [LARGE SCALE GENOMIC DNA]</scope>
    <source>
        <strain evidence="4 5">341_9</strain>
    </source>
</reference>
<comment type="caution">
    <text evidence="4">The sequence shown here is derived from an EMBL/GenBank/DDBJ whole genome shotgun (WGS) entry which is preliminary data.</text>
</comment>
<dbReference type="Gene3D" id="3.40.50.720">
    <property type="entry name" value="NAD(P)-binding Rossmann-like Domain"/>
    <property type="match status" value="1"/>
</dbReference>
<dbReference type="PROSITE" id="PS01162">
    <property type="entry name" value="QOR_ZETA_CRYSTAL"/>
    <property type="match status" value="1"/>
</dbReference>
<dbReference type="InterPro" id="IPR036291">
    <property type="entry name" value="NAD(P)-bd_dom_sf"/>
</dbReference>
<dbReference type="PANTHER" id="PTHR48106">
    <property type="entry name" value="QUINONE OXIDOREDUCTASE PIG3-RELATED"/>
    <property type="match status" value="1"/>
</dbReference>
<dbReference type="GO" id="GO:0016651">
    <property type="term" value="F:oxidoreductase activity, acting on NAD(P)H"/>
    <property type="evidence" value="ECO:0007669"/>
    <property type="project" value="TreeGrafter"/>
</dbReference>
<dbReference type="EMBL" id="NRGR01000005">
    <property type="protein sequence ID" value="PCC40820.1"/>
    <property type="molecule type" value="Genomic_DNA"/>
</dbReference>
<evidence type="ECO:0000313" key="4">
    <source>
        <dbReference type="EMBL" id="PCC40820.1"/>
    </source>
</evidence>
<dbReference type="Proteomes" id="UP000218598">
    <property type="component" value="Unassembled WGS sequence"/>
</dbReference>
<sequence length="375" mass="40326">MSAVQLVGHGGLEQLIHTREAPTPSPMAGEVLIDVHACGMNNTDVWVREGAYGSDTDPTEVSSWRRGRSTLEFPRIQGTDIVGRIVAVGDGVPEARLGQRVMVDFSIYHRPEGDDSLADIDYIGHGRDGGYAEYVAVPSENAYEMTTGISDAELATFCCAYLTAEQMLVRSRLAAGERVLVTGASGGVGSAIIQLARARGAIPYAVTSAGKEEALREIGAEGIILRDAPDLVAEVARVVDAPVDVVADLVAGPMFNDLLRILRPEGRYSTAGAIGGPVVDLDLRTMYLKQLELHGSSQGTRTAFRRLVRYIEDGTIRPLLDRTFRLSDFHQAQRTFLGKSYIGKLVVVPDRHWDEVGAPFATADATSTGGDSDAR</sequence>
<evidence type="ECO:0000313" key="5">
    <source>
        <dbReference type="Proteomes" id="UP000218598"/>
    </source>
</evidence>
<dbReference type="Pfam" id="PF08240">
    <property type="entry name" value="ADH_N"/>
    <property type="match status" value="1"/>
</dbReference>
<dbReference type="InterPro" id="IPR013149">
    <property type="entry name" value="ADH-like_C"/>
</dbReference>
<dbReference type="Pfam" id="PF00107">
    <property type="entry name" value="ADH_zinc_N"/>
    <property type="match status" value="1"/>
</dbReference>
<dbReference type="SUPFAM" id="SSF51735">
    <property type="entry name" value="NAD(P)-binding Rossmann-fold domains"/>
    <property type="match status" value="1"/>
</dbReference>
<evidence type="ECO:0000256" key="2">
    <source>
        <dbReference type="ARBA" id="ARBA00023002"/>
    </source>
</evidence>
<evidence type="ECO:0000259" key="3">
    <source>
        <dbReference type="SMART" id="SM00829"/>
    </source>
</evidence>
<dbReference type="GO" id="GO:0070402">
    <property type="term" value="F:NADPH binding"/>
    <property type="evidence" value="ECO:0007669"/>
    <property type="project" value="TreeGrafter"/>
</dbReference>
<keyword evidence="1" id="KW-0521">NADP</keyword>
<name>A0A2A3YNE1_9MICO</name>
<dbReference type="InterPro" id="IPR002364">
    <property type="entry name" value="Quin_OxRdtase/zeta-crystal_CS"/>
</dbReference>
<dbReference type="InterPro" id="IPR011032">
    <property type="entry name" value="GroES-like_sf"/>
</dbReference>
<keyword evidence="2" id="KW-0560">Oxidoreductase</keyword>
<dbReference type="AlphaFoldDB" id="A0A2A3YNE1"/>
<dbReference type="SUPFAM" id="SSF50129">
    <property type="entry name" value="GroES-like"/>
    <property type="match status" value="1"/>
</dbReference>